<dbReference type="PANTHER" id="PTHR36109:SF1">
    <property type="entry name" value="SLR0613 PROTEIN"/>
    <property type="match status" value="1"/>
</dbReference>
<dbReference type="InterPro" id="IPR052948">
    <property type="entry name" value="Low_temp-induced_all0457"/>
</dbReference>
<organism evidence="2 3">
    <name type="scientific">Stenomitos frigidus ULC18</name>
    <dbReference type="NCBI Taxonomy" id="2107698"/>
    <lineage>
        <taxon>Bacteria</taxon>
        <taxon>Bacillati</taxon>
        <taxon>Cyanobacteriota</taxon>
        <taxon>Cyanophyceae</taxon>
        <taxon>Leptolyngbyales</taxon>
        <taxon>Leptolyngbyaceae</taxon>
        <taxon>Stenomitos</taxon>
    </lineage>
</organism>
<evidence type="ECO:0008006" key="4">
    <source>
        <dbReference type="Google" id="ProtNLM"/>
    </source>
</evidence>
<reference evidence="3" key="1">
    <citation type="submission" date="2018-02" db="EMBL/GenBank/DDBJ databases">
        <authorList>
            <person name="Moore K."/>
            <person name="Momper L."/>
        </authorList>
    </citation>
    <scope>NUCLEOTIDE SEQUENCE [LARGE SCALE GENOMIC DNA]</scope>
    <source>
        <strain evidence="3">ULC18</strain>
    </source>
</reference>
<accession>A0A2T1E5R8</accession>
<dbReference type="PANTHER" id="PTHR36109">
    <property type="entry name" value="MEMBRANE PROTEIN-RELATED"/>
    <property type="match status" value="1"/>
</dbReference>
<keyword evidence="1" id="KW-1133">Transmembrane helix</keyword>
<comment type="caution">
    <text evidence="2">The sequence shown here is derived from an EMBL/GenBank/DDBJ whole genome shotgun (WGS) entry which is preliminary data.</text>
</comment>
<dbReference type="AlphaFoldDB" id="A0A2T1E5R8"/>
<sequence length="171" mass="18062">MNYLVAVLSDRIQAEAAYSELESQGLPMAKIAILGKGYKSADEYGLLDPNQQASKQVKLMAVWLVPFGFAAGYVFNLITDLDTFAWAGEIGSHIIGGLLGAASGALGSIFVGGGVGLVTGSGDALPYRNRLNAGKYLLVVKGSEALTRQATTILRQFEPENIQGYVDTSEA</sequence>
<keyword evidence="3" id="KW-1185">Reference proteome</keyword>
<proteinExistence type="predicted"/>
<dbReference type="EMBL" id="PVWK01000083">
    <property type="protein sequence ID" value="PSB28089.1"/>
    <property type="molecule type" value="Genomic_DNA"/>
</dbReference>
<dbReference type="Proteomes" id="UP000239576">
    <property type="component" value="Unassembled WGS sequence"/>
</dbReference>
<evidence type="ECO:0000313" key="2">
    <source>
        <dbReference type="EMBL" id="PSB28089.1"/>
    </source>
</evidence>
<evidence type="ECO:0000313" key="3">
    <source>
        <dbReference type="Proteomes" id="UP000239576"/>
    </source>
</evidence>
<feature type="transmembrane region" description="Helical" evidence="1">
    <location>
        <begin position="90"/>
        <end position="118"/>
    </location>
</feature>
<keyword evidence="1" id="KW-0812">Transmembrane</keyword>
<name>A0A2T1E5R8_9CYAN</name>
<dbReference type="OrthoDB" id="428329at2"/>
<keyword evidence="1" id="KW-0472">Membrane</keyword>
<reference evidence="2 3" key="2">
    <citation type="submission" date="2018-03" db="EMBL/GenBank/DDBJ databases">
        <title>The ancient ancestry and fast evolution of plastids.</title>
        <authorList>
            <person name="Moore K.R."/>
            <person name="Magnabosco C."/>
            <person name="Momper L."/>
            <person name="Gold D.A."/>
            <person name="Bosak T."/>
            <person name="Fournier G.P."/>
        </authorList>
    </citation>
    <scope>NUCLEOTIDE SEQUENCE [LARGE SCALE GENOMIC DNA]</scope>
    <source>
        <strain evidence="2 3">ULC18</strain>
    </source>
</reference>
<feature type="transmembrane region" description="Helical" evidence="1">
    <location>
        <begin position="59"/>
        <end position="78"/>
    </location>
</feature>
<protein>
    <recommendedName>
        <fullName evidence="4">DUF1269 domain-containing protein</fullName>
    </recommendedName>
</protein>
<gene>
    <name evidence="2" type="ORF">C7B82_14670</name>
</gene>
<evidence type="ECO:0000256" key="1">
    <source>
        <dbReference type="SAM" id="Phobius"/>
    </source>
</evidence>
<dbReference type="RefSeq" id="WP_106257029.1">
    <property type="nucleotide sequence ID" value="NZ_CAWNSW010000092.1"/>
</dbReference>